<organism evidence="2 3">
    <name type="scientific">Saprolegnia diclina (strain VS20)</name>
    <dbReference type="NCBI Taxonomy" id="1156394"/>
    <lineage>
        <taxon>Eukaryota</taxon>
        <taxon>Sar</taxon>
        <taxon>Stramenopiles</taxon>
        <taxon>Oomycota</taxon>
        <taxon>Saprolegniomycetes</taxon>
        <taxon>Saprolegniales</taxon>
        <taxon>Saprolegniaceae</taxon>
        <taxon>Saprolegnia</taxon>
    </lineage>
</organism>
<dbReference type="EMBL" id="JH767162">
    <property type="protein sequence ID" value="EQC32691.1"/>
    <property type="molecule type" value="Genomic_DNA"/>
</dbReference>
<sequence length="620" mass="68099">MSTVHDTGGLVGIKVLVPHAGDVVAYDAKEQRYEVRFVTGLVMNLPRDEVLNLNRMSMLMPTTPVVHHPLVGTFVVKLFGSTLVRGVVQQHISEWNVFEVAYDNGLREHVSEDYIRANPYEPVVVKVEPPDDCIDLTLSDDETPIKTEHPPRLPPSLAPVDELPPAPAAYKPPPATPVASVALAAPATATAMPPVASPAPATDVALPEHSIVEWSASESDVSPPHKQFTRLTKAKPRRLNKAGRTLPLPPPALSESESPRTRDASSSEDENTSEQGASSSSDDEKTRDPRAVKDELAAKVLRPVDKNRRHHCHVRHKKDRRSTKAASTFLETKSEDTARRPKMAKRAEYTPPSSPVLKPKRLKKTPNVPELTRPRSNVRQLKSRTPNASPKASTPRDHVAPPLVSPRDMDTEFVIPRKQASSKPTPSQNERPHSNSKYTAAIFNPPNAINRRPTQRPTDRARLDTPTLSNTRSMSPRSRRQKIKPPVMLPAGWDAPPSRTATVLGKNQPAAIPRPTVPIMSKPVSNLAAKARIVAKGLMPDYMLKNAAVAAERLKNAQLESASSGGYVPLGRKHQLSTKLIQRRPSKDDVTTAVPTTPPEEPQRYLAREPRPTDEFSVSV</sequence>
<evidence type="ECO:0000313" key="3">
    <source>
        <dbReference type="Proteomes" id="UP000030762"/>
    </source>
</evidence>
<keyword evidence="3" id="KW-1185">Reference proteome</keyword>
<dbReference type="OMA" id="CHVRHKK"/>
<reference evidence="2 3" key="1">
    <citation type="submission" date="2012-04" db="EMBL/GenBank/DDBJ databases">
        <title>The Genome Sequence of Saprolegnia declina VS20.</title>
        <authorList>
            <consortium name="The Broad Institute Genome Sequencing Platform"/>
            <person name="Russ C."/>
            <person name="Nusbaum C."/>
            <person name="Tyler B."/>
            <person name="van West P."/>
            <person name="Dieguez-Uribeondo J."/>
            <person name="de Bruijn I."/>
            <person name="Tripathy S."/>
            <person name="Jiang R."/>
            <person name="Young S.K."/>
            <person name="Zeng Q."/>
            <person name="Gargeya S."/>
            <person name="Fitzgerald M."/>
            <person name="Haas B."/>
            <person name="Abouelleil A."/>
            <person name="Alvarado L."/>
            <person name="Arachchi H.M."/>
            <person name="Berlin A."/>
            <person name="Chapman S.B."/>
            <person name="Goldberg J."/>
            <person name="Griggs A."/>
            <person name="Gujja S."/>
            <person name="Hansen M."/>
            <person name="Howarth C."/>
            <person name="Imamovic A."/>
            <person name="Larimer J."/>
            <person name="McCowen C."/>
            <person name="Montmayeur A."/>
            <person name="Murphy C."/>
            <person name="Neiman D."/>
            <person name="Pearson M."/>
            <person name="Priest M."/>
            <person name="Roberts A."/>
            <person name="Saif S."/>
            <person name="Shea T."/>
            <person name="Sisk P."/>
            <person name="Sykes S."/>
            <person name="Wortman J."/>
            <person name="Nusbaum C."/>
            <person name="Birren B."/>
        </authorList>
    </citation>
    <scope>NUCLEOTIDE SEQUENCE [LARGE SCALE GENOMIC DNA]</scope>
    <source>
        <strain evidence="2 3">VS20</strain>
    </source>
</reference>
<accession>T0QD69</accession>
<feature type="compositionally biased region" description="Polar residues" evidence="1">
    <location>
        <begin position="466"/>
        <end position="476"/>
    </location>
</feature>
<feature type="compositionally biased region" description="Basic and acidic residues" evidence="1">
    <location>
        <begin position="282"/>
        <end position="306"/>
    </location>
</feature>
<protein>
    <recommendedName>
        <fullName evidence="4">Tudor domain-containing protein</fullName>
    </recommendedName>
</protein>
<feature type="compositionally biased region" description="Basic residues" evidence="1">
    <location>
        <begin position="573"/>
        <end position="584"/>
    </location>
</feature>
<feature type="compositionally biased region" description="Basic residues" evidence="1">
    <location>
        <begin position="307"/>
        <end position="323"/>
    </location>
</feature>
<feature type="compositionally biased region" description="Basic and acidic residues" evidence="1">
    <location>
        <begin position="601"/>
        <end position="614"/>
    </location>
</feature>
<feature type="compositionally biased region" description="Polar residues" evidence="1">
    <location>
        <begin position="419"/>
        <end position="429"/>
    </location>
</feature>
<dbReference type="AlphaFoldDB" id="T0QD69"/>
<dbReference type="VEuPathDB" id="FungiDB:SDRG_09665"/>
<dbReference type="Proteomes" id="UP000030762">
    <property type="component" value="Unassembled WGS sequence"/>
</dbReference>
<dbReference type="OrthoDB" id="79851at2759"/>
<feature type="region of interest" description="Disordered" evidence="1">
    <location>
        <begin position="573"/>
        <end position="620"/>
    </location>
</feature>
<evidence type="ECO:0000313" key="2">
    <source>
        <dbReference type="EMBL" id="EQC32691.1"/>
    </source>
</evidence>
<feature type="region of interest" description="Disordered" evidence="1">
    <location>
        <begin position="215"/>
        <end position="481"/>
    </location>
</feature>
<evidence type="ECO:0008006" key="4">
    <source>
        <dbReference type="Google" id="ProtNLM"/>
    </source>
</evidence>
<gene>
    <name evidence="2" type="ORF">SDRG_09665</name>
</gene>
<feature type="compositionally biased region" description="Basic residues" evidence="1">
    <location>
        <begin position="232"/>
        <end position="241"/>
    </location>
</feature>
<dbReference type="RefSeq" id="XP_008613835.1">
    <property type="nucleotide sequence ID" value="XM_008615613.1"/>
</dbReference>
<dbReference type="GeneID" id="19950392"/>
<dbReference type="InParanoid" id="T0QD69"/>
<proteinExistence type="predicted"/>
<name>T0QD69_SAPDV</name>
<feature type="compositionally biased region" description="Polar residues" evidence="1">
    <location>
        <begin position="374"/>
        <end position="392"/>
    </location>
</feature>
<evidence type="ECO:0000256" key="1">
    <source>
        <dbReference type="SAM" id="MobiDB-lite"/>
    </source>
</evidence>